<dbReference type="EMBL" id="VHLH01000014">
    <property type="protein sequence ID" value="TPW28649.1"/>
    <property type="molecule type" value="Genomic_DNA"/>
</dbReference>
<reference evidence="1 2" key="1">
    <citation type="submission" date="2019-06" db="EMBL/GenBank/DDBJ databases">
        <authorList>
            <person name="Li M."/>
        </authorList>
    </citation>
    <scope>NUCLEOTIDE SEQUENCE [LARGE SCALE GENOMIC DNA]</scope>
    <source>
        <strain evidence="1 2">BGMRC6574</strain>
    </source>
</reference>
<sequence>MIRFSLTCEKAHGFEGWFGSNADFEAQNTRDLVACPHCGSTGISKALMAPALAKGGQTPVATSDGKVAEGEAGKASLAMTAEQKQAFARFRDAVRAVRANTEDVGTRFPEEARRIHHGEAESRGIMGKANSDEARSLIEEGITIAPLPDIDEDYN</sequence>
<evidence type="ECO:0000313" key="1">
    <source>
        <dbReference type="EMBL" id="TPW28649.1"/>
    </source>
</evidence>
<comment type="caution">
    <text evidence="1">The sequence shown here is derived from an EMBL/GenBank/DDBJ whole genome shotgun (WGS) entry which is preliminary data.</text>
</comment>
<dbReference type="AlphaFoldDB" id="A0A506U7R1"/>
<name>A0A506U7R1_9HYPH</name>
<dbReference type="InterPro" id="IPR009562">
    <property type="entry name" value="DUF1178"/>
</dbReference>
<proteinExistence type="predicted"/>
<dbReference type="PIRSF" id="PIRSF032131">
    <property type="entry name" value="UCP032131"/>
    <property type="match status" value="1"/>
</dbReference>
<dbReference type="OrthoDB" id="9799894at2"/>
<evidence type="ECO:0000313" key="2">
    <source>
        <dbReference type="Proteomes" id="UP000320314"/>
    </source>
</evidence>
<accession>A0A506U7R1</accession>
<keyword evidence="2" id="KW-1185">Reference proteome</keyword>
<protein>
    <submittedName>
        <fullName evidence="1">DUF1178 family protein</fullName>
    </submittedName>
</protein>
<gene>
    <name evidence="1" type="ORF">FJU11_08720</name>
</gene>
<dbReference type="RefSeq" id="WP_141166661.1">
    <property type="nucleotide sequence ID" value="NZ_VHLH01000014.1"/>
</dbReference>
<dbReference type="Proteomes" id="UP000320314">
    <property type="component" value="Unassembled WGS sequence"/>
</dbReference>
<dbReference type="Pfam" id="PF06676">
    <property type="entry name" value="DUF1178"/>
    <property type="match status" value="1"/>
</dbReference>
<organism evidence="1 2">
    <name type="scientific">Pararhizobium mangrovi</name>
    <dbReference type="NCBI Taxonomy" id="2590452"/>
    <lineage>
        <taxon>Bacteria</taxon>
        <taxon>Pseudomonadati</taxon>
        <taxon>Pseudomonadota</taxon>
        <taxon>Alphaproteobacteria</taxon>
        <taxon>Hyphomicrobiales</taxon>
        <taxon>Rhizobiaceae</taxon>
        <taxon>Rhizobium/Agrobacterium group</taxon>
        <taxon>Pararhizobium</taxon>
    </lineage>
</organism>